<gene>
    <name evidence="6" type="ORF">KIN20_020746</name>
</gene>
<evidence type="ECO:0000256" key="2">
    <source>
        <dbReference type="PROSITE-ProRule" id="PRU00076"/>
    </source>
</evidence>
<sequence length="463" mass="51447">MVVLVMPLFLVAHSHGFTGCVRSVIVNDEVVDIQHAAKGVDGLYLICEDRCNSNFCQNSGECIEDFATDAVACRCKYPNVQSGQNCEIGLSMIRIKNEIKCKRRAPPSSQRLHMRDINQNSSISFNGGFLKYDLLRNPLVDQTVISFRTDQSQALILFVHDHHNNFMQLHLSEEVNITLSLNNEAIVSSCTVRARPGTEFSNMEWIQITIEHSTQLSTLVVEDDACSIHATRKLAQKPVKKFTNVFMDIVIIPVGLDSPADPKPFLYTFIGGVERESHLTDGSMLLRPVYQCAIANLFGCIRGMKTGGEVIDLRHTLHGNRSNILKGVRSGCDMGCDTLNCKNGGHCSVEWHNGEKLSCDCSRTSYTGSECTIDEGLVFAANSYFLFDMGRFLSRFILTPQKRVTQTVQFAFAPASPSTSHQLLASVLFNDERASICQLPAVNGLAWVVAIDIEPSHADRYWV</sequence>
<dbReference type="InterPro" id="IPR000742">
    <property type="entry name" value="EGF"/>
</dbReference>
<evidence type="ECO:0000256" key="3">
    <source>
        <dbReference type="SAM" id="SignalP"/>
    </source>
</evidence>
<feature type="chain" id="PRO_5042175686" description="EGF-like domain-containing protein" evidence="3">
    <location>
        <begin position="17"/>
        <end position="463"/>
    </location>
</feature>
<organism evidence="6 7">
    <name type="scientific">Parelaphostrongylus tenuis</name>
    <name type="common">Meningeal worm</name>
    <dbReference type="NCBI Taxonomy" id="148309"/>
    <lineage>
        <taxon>Eukaryota</taxon>
        <taxon>Metazoa</taxon>
        <taxon>Ecdysozoa</taxon>
        <taxon>Nematoda</taxon>
        <taxon>Chromadorea</taxon>
        <taxon>Rhabditida</taxon>
        <taxon>Rhabditina</taxon>
        <taxon>Rhabditomorpha</taxon>
        <taxon>Strongyloidea</taxon>
        <taxon>Metastrongylidae</taxon>
        <taxon>Parelaphostrongylus</taxon>
    </lineage>
</organism>
<keyword evidence="2" id="KW-0245">EGF-like domain</keyword>
<feature type="domain" description="EGF-like" evidence="5">
    <location>
        <begin position="333"/>
        <end position="372"/>
    </location>
</feature>
<feature type="domain" description="Laminin G" evidence="4">
    <location>
        <begin position="119"/>
        <end position="332"/>
    </location>
</feature>
<dbReference type="PROSITE" id="PS50025">
    <property type="entry name" value="LAM_G_DOMAIN"/>
    <property type="match status" value="1"/>
</dbReference>
<evidence type="ECO:0000313" key="7">
    <source>
        <dbReference type="Proteomes" id="UP001196413"/>
    </source>
</evidence>
<dbReference type="CDD" id="cd00110">
    <property type="entry name" value="LamG"/>
    <property type="match status" value="1"/>
</dbReference>
<dbReference type="InterPro" id="IPR001791">
    <property type="entry name" value="Laminin_G"/>
</dbReference>
<evidence type="ECO:0008006" key="8">
    <source>
        <dbReference type="Google" id="ProtNLM"/>
    </source>
</evidence>
<accession>A0AAD5MN23</accession>
<dbReference type="InterPro" id="IPR050372">
    <property type="entry name" value="Neurexin-related_CASP"/>
</dbReference>
<dbReference type="PROSITE" id="PS50026">
    <property type="entry name" value="EGF_3"/>
    <property type="match status" value="2"/>
</dbReference>
<proteinExistence type="predicted"/>
<dbReference type="PANTHER" id="PTHR15036">
    <property type="entry name" value="PIKACHURIN-LIKE PROTEIN"/>
    <property type="match status" value="1"/>
</dbReference>
<dbReference type="SMART" id="SM00282">
    <property type="entry name" value="LamG"/>
    <property type="match status" value="1"/>
</dbReference>
<evidence type="ECO:0000259" key="4">
    <source>
        <dbReference type="PROSITE" id="PS50025"/>
    </source>
</evidence>
<feature type="domain" description="EGF-like" evidence="5">
    <location>
        <begin position="48"/>
        <end position="87"/>
    </location>
</feature>
<feature type="disulfide bond" evidence="2">
    <location>
        <begin position="56"/>
        <end position="73"/>
    </location>
</feature>
<keyword evidence="7" id="KW-1185">Reference proteome</keyword>
<protein>
    <recommendedName>
        <fullName evidence="8">EGF-like domain-containing protein</fullName>
    </recommendedName>
</protein>
<keyword evidence="1 2" id="KW-1015">Disulfide bond</keyword>
<dbReference type="Pfam" id="PF02210">
    <property type="entry name" value="Laminin_G_2"/>
    <property type="match status" value="1"/>
</dbReference>
<evidence type="ECO:0000259" key="5">
    <source>
        <dbReference type="PROSITE" id="PS50026"/>
    </source>
</evidence>
<dbReference type="EMBL" id="JAHQIW010004208">
    <property type="protein sequence ID" value="KAJ1361487.1"/>
    <property type="molecule type" value="Genomic_DNA"/>
</dbReference>
<evidence type="ECO:0000313" key="6">
    <source>
        <dbReference type="EMBL" id="KAJ1361487.1"/>
    </source>
</evidence>
<keyword evidence="3" id="KW-0732">Signal</keyword>
<dbReference type="SUPFAM" id="SSF49899">
    <property type="entry name" value="Concanavalin A-like lectins/glucanases"/>
    <property type="match status" value="1"/>
</dbReference>
<dbReference type="AlphaFoldDB" id="A0AAD5MN23"/>
<dbReference type="Proteomes" id="UP001196413">
    <property type="component" value="Unassembled WGS sequence"/>
</dbReference>
<dbReference type="PANTHER" id="PTHR15036:SF94">
    <property type="entry name" value="INTESTINAL NEUREXIN-LIKE"/>
    <property type="match status" value="1"/>
</dbReference>
<comment type="caution">
    <text evidence="2">Lacks conserved residue(s) required for the propagation of feature annotation.</text>
</comment>
<dbReference type="Gene3D" id="2.10.25.10">
    <property type="entry name" value="Laminin"/>
    <property type="match status" value="2"/>
</dbReference>
<evidence type="ECO:0000256" key="1">
    <source>
        <dbReference type="ARBA" id="ARBA00023157"/>
    </source>
</evidence>
<dbReference type="InterPro" id="IPR013320">
    <property type="entry name" value="ConA-like_dom_sf"/>
</dbReference>
<comment type="caution">
    <text evidence="6">The sequence shown here is derived from an EMBL/GenBank/DDBJ whole genome shotgun (WGS) entry which is preliminary data.</text>
</comment>
<feature type="signal peptide" evidence="3">
    <location>
        <begin position="1"/>
        <end position="16"/>
    </location>
</feature>
<dbReference type="Gene3D" id="2.60.120.200">
    <property type="match status" value="1"/>
</dbReference>
<reference evidence="6" key="1">
    <citation type="submission" date="2021-06" db="EMBL/GenBank/DDBJ databases">
        <title>Parelaphostrongylus tenuis whole genome reference sequence.</title>
        <authorList>
            <person name="Garwood T.J."/>
            <person name="Larsen P.A."/>
            <person name="Fountain-Jones N.M."/>
            <person name="Garbe J.R."/>
            <person name="Macchietto M.G."/>
            <person name="Kania S.A."/>
            <person name="Gerhold R.W."/>
            <person name="Richards J.E."/>
            <person name="Wolf T.M."/>
        </authorList>
    </citation>
    <scope>NUCLEOTIDE SEQUENCE</scope>
    <source>
        <strain evidence="6">MNPRO001-30</strain>
        <tissue evidence="6">Meninges</tissue>
    </source>
</reference>
<name>A0AAD5MN23_PARTN</name>